<dbReference type="InterPro" id="IPR005899">
    <property type="entry name" value="Na_pump_deCOase"/>
</dbReference>
<proteinExistence type="predicted"/>
<evidence type="ECO:0000313" key="7">
    <source>
        <dbReference type="EMBL" id="ONN26909.1"/>
    </source>
</evidence>
<keyword evidence="4 6" id="KW-1133">Transmembrane helix</keyword>
<dbReference type="RefSeq" id="WP_077198449.1">
    <property type="nucleotide sequence ID" value="NZ_LBFC01000021.1"/>
</dbReference>
<evidence type="ECO:0000256" key="4">
    <source>
        <dbReference type="ARBA" id="ARBA00022989"/>
    </source>
</evidence>
<dbReference type="EMBL" id="LBFC01000021">
    <property type="protein sequence ID" value="ONN26909.1"/>
    <property type="molecule type" value="Genomic_DNA"/>
</dbReference>
<dbReference type="Proteomes" id="UP000242616">
    <property type="component" value="Unassembled WGS sequence"/>
</dbReference>
<dbReference type="Pfam" id="PF04277">
    <property type="entry name" value="OAD_gamma"/>
    <property type="match status" value="1"/>
</dbReference>
<comment type="subcellular location">
    <subcellularLocation>
        <location evidence="1">Cell membrane</location>
    </subcellularLocation>
</comment>
<organism evidence="7 8">
    <name type="scientific">Thermosipho affectus</name>
    <dbReference type="NCBI Taxonomy" id="660294"/>
    <lineage>
        <taxon>Bacteria</taxon>
        <taxon>Thermotogati</taxon>
        <taxon>Thermotogota</taxon>
        <taxon>Thermotogae</taxon>
        <taxon>Thermotogales</taxon>
        <taxon>Fervidobacteriaceae</taxon>
        <taxon>Thermosipho</taxon>
    </lineage>
</organism>
<reference evidence="7 8" key="1">
    <citation type="submission" date="2015-06" db="EMBL/GenBank/DDBJ databases">
        <title>Genome sequencing of Thermotogales isolates from hydrothermal vents.</title>
        <authorList>
            <person name="Haverkamp T.H."/>
            <person name="Kublanov I.V."/>
            <person name="Nesbo C.L."/>
        </authorList>
    </citation>
    <scope>NUCLEOTIDE SEQUENCE [LARGE SCALE GENOMIC DNA]</scope>
    <source>
        <strain evidence="8">ik275mar</strain>
    </source>
</reference>
<name>A0ABX3IGE1_9BACT</name>
<gene>
    <name evidence="7" type="ORF">XJ44_06340</name>
</gene>
<evidence type="ECO:0000256" key="5">
    <source>
        <dbReference type="ARBA" id="ARBA00023136"/>
    </source>
</evidence>
<protein>
    <recommendedName>
        <fullName evidence="9">Oxaloacetate decarboxylase, gamma chain</fullName>
    </recommendedName>
</protein>
<evidence type="ECO:0000256" key="1">
    <source>
        <dbReference type="ARBA" id="ARBA00004236"/>
    </source>
</evidence>
<sequence length="106" mass="12134">MFIITIIGLVTVFLVFTILYFVFLLFGFFSKKAAIKLPQKIESHEDLTLNNEEEEEIAAIMAAIYSMLGPVTVKKVYKKNENRGWTVWKKTGWRGVKGWSKSSKLG</sequence>
<comment type="caution">
    <text evidence="7">The sequence shown here is derived from an EMBL/GenBank/DDBJ whole genome shotgun (WGS) entry which is preliminary data.</text>
</comment>
<accession>A0ABX3IGE1</accession>
<evidence type="ECO:0008006" key="9">
    <source>
        <dbReference type="Google" id="ProtNLM"/>
    </source>
</evidence>
<feature type="transmembrane region" description="Helical" evidence="6">
    <location>
        <begin position="6"/>
        <end position="29"/>
    </location>
</feature>
<evidence type="ECO:0000256" key="6">
    <source>
        <dbReference type="SAM" id="Phobius"/>
    </source>
</evidence>
<keyword evidence="8" id="KW-1185">Reference proteome</keyword>
<keyword evidence="2" id="KW-1003">Cell membrane</keyword>
<evidence type="ECO:0000256" key="3">
    <source>
        <dbReference type="ARBA" id="ARBA00022692"/>
    </source>
</evidence>
<evidence type="ECO:0000313" key="8">
    <source>
        <dbReference type="Proteomes" id="UP000242616"/>
    </source>
</evidence>
<keyword evidence="5 6" id="KW-0472">Membrane</keyword>
<keyword evidence="3 6" id="KW-0812">Transmembrane</keyword>
<evidence type="ECO:0000256" key="2">
    <source>
        <dbReference type="ARBA" id="ARBA00022475"/>
    </source>
</evidence>